<comment type="cofactor">
    <cofactor evidence="7 10">
        <name>Mg(2+)</name>
        <dbReference type="ChEBI" id="CHEBI:18420"/>
    </cofactor>
    <text evidence="7 10">Binds 1 Mg(2+) ion per subunit.</text>
</comment>
<evidence type="ECO:0000256" key="1">
    <source>
        <dbReference type="ARBA" id="ARBA00005209"/>
    </source>
</evidence>
<feature type="binding site" evidence="7 11">
    <location>
        <position position="396"/>
    </location>
    <ligand>
        <name>[4Fe-4S] cluster</name>
        <dbReference type="ChEBI" id="CHEBI:49883"/>
    </ligand>
</feature>
<organism evidence="13 14">
    <name type="scientific">Streptobacillus felis</name>
    <dbReference type="NCBI Taxonomy" id="1384509"/>
    <lineage>
        <taxon>Bacteria</taxon>
        <taxon>Fusobacteriati</taxon>
        <taxon>Fusobacteriota</taxon>
        <taxon>Fusobacteriia</taxon>
        <taxon>Fusobacteriales</taxon>
        <taxon>Leptotrichiaceae</taxon>
        <taxon>Streptobacillus</taxon>
    </lineage>
</organism>
<dbReference type="InterPro" id="IPR005854">
    <property type="entry name" value="PurF"/>
</dbReference>
<keyword evidence="7 10" id="KW-0460">Magnesium</keyword>
<evidence type="ECO:0000313" key="13">
    <source>
        <dbReference type="EMBL" id="NYV28239.1"/>
    </source>
</evidence>
<dbReference type="InterPro" id="IPR029055">
    <property type="entry name" value="Ntn_hydrolases_N"/>
</dbReference>
<dbReference type="PROSITE" id="PS51278">
    <property type="entry name" value="GATASE_TYPE_2"/>
    <property type="match status" value="1"/>
</dbReference>
<dbReference type="CDD" id="cd00715">
    <property type="entry name" value="GPATase_N"/>
    <property type="match status" value="1"/>
</dbReference>
<dbReference type="AlphaFoldDB" id="A0A7Z0PFD3"/>
<keyword evidence="3 7" id="KW-0328">Glycosyltransferase</keyword>
<comment type="similarity">
    <text evidence="2 7 8">In the C-terminal section; belongs to the purine/pyrimidine phosphoribosyltransferase family.</text>
</comment>
<comment type="pathway">
    <text evidence="1 7 8">Purine metabolism; IMP biosynthesis via de novo pathway; N(1)-(5-phospho-D-ribosyl)glycinamide from 5-phospho-alpha-D-ribose 1-diphosphate: step 1/2.</text>
</comment>
<feature type="binding site" evidence="7 11">
    <location>
        <position position="448"/>
    </location>
    <ligand>
        <name>[4Fe-4S] cluster</name>
        <dbReference type="ChEBI" id="CHEBI:49883"/>
    </ligand>
</feature>
<dbReference type="EC" id="2.4.2.14" evidence="7"/>
<evidence type="ECO:0000256" key="5">
    <source>
        <dbReference type="ARBA" id="ARBA00022755"/>
    </source>
</evidence>
<dbReference type="InterPro" id="IPR017932">
    <property type="entry name" value="GATase_2_dom"/>
</dbReference>
<evidence type="ECO:0000259" key="12">
    <source>
        <dbReference type="PROSITE" id="PS51278"/>
    </source>
</evidence>
<feature type="binding site" evidence="7 11">
    <location>
        <position position="250"/>
    </location>
    <ligand>
        <name>[4Fe-4S] cluster</name>
        <dbReference type="ChEBI" id="CHEBI:49883"/>
    </ligand>
</feature>
<keyword evidence="7 10" id="KW-0479">Metal-binding</keyword>
<keyword evidence="4 7" id="KW-0808">Transferase</keyword>
<dbReference type="EMBL" id="JABMKT010000027">
    <property type="protein sequence ID" value="NYV28239.1"/>
    <property type="molecule type" value="Genomic_DNA"/>
</dbReference>
<evidence type="ECO:0000256" key="9">
    <source>
        <dbReference type="PIRSR" id="PIRSR000485-1"/>
    </source>
</evidence>
<evidence type="ECO:0000256" key="4">
    <source>
        <dbReference type="ARBA" id="ARBA00022679"/>
    </source>
</evidence>
<dbReference type="InterPro" id="IPR035584">
    <property type="entry name" value="PurF_N"/>
</dbReference>
<feature type="binding site" evidence="7 11">
    <location>
        <position position="445"/>
    </location>
    <ligand>
        <name>[4Fe-4S] cluster</name>
        <dbReference type="ChEBI" id="CHEBI:49883"/>
    </ligand>
</feature>
<dbReference type="InterPro" id="IPR000836">
    <property type="entry name" value="PRTase_dom"/>
</dbReference>
<comment type="cofactor">
    <cofactor evidence="7 11">
        <name>[4Fe-4S] cluster</name>
        <dbReference type="ChEBI" id="CHEBI:49883"/>
    </cofactor>
    <text evidence="7 11">Binds 1 [4Fe-4S] cluster per subunit.</text>
</comment>
<evidence type="ECO:0000256" key="6">
    <source>
        <dbReference type="ARBA" id="ARBA00022962"/>
    </source>
</evidence>
<comment type="caution">
    <text evidence="13">The sequence shown here is derived from an EMBL/GenBank/DDBJ whole genome shotgun (WGS) entry which is preliminary data.</text>
</comment>
<dbReference type="GO" id="GO:0000287">
    <property type="term" value="F:magnesium ion binding"/>
    <property type="evidence" value="ECO:0007669"/>
    <property type="project" value="UniProtKB-UniRule"/>
</dbReference>
<dbReference type="Pfam" id="PF13522">
    <property type="entry name" value="GATase_6"/>
    <property type="match status" value="1"/>
</dbReference>
<feature type="domain" description="Glutamine amidotransferase type-2" evidence="12">
    <location>
        <begin position="12"/>
        <end position="234"/>
    </location>
</feature>
<feature type="binding site" evidence="7 10">
    <location>
        <position position="360"/>
    </location>
    <ligand>
        <name>Mg(2+)</name>
        <dbReference type="ChEBI" id="CHEBI:18420"/>
    </ligand>
</feature>
<keyword evidence="7 11" id="KW-0411">Iron-sulfur</keyword>
<keyword evidence="7" id="KW-0004">4Fe-4S</keyword>
<proteinExistence type="inferred from homology"/>
<name>A0A7Z0PFD3_9FUSO</name>
<dbReference type="SUPFAM" id="SSF56235">
    <property type="entry name" value="N-terminal nucleophile aminohydrolases (Ntn hydrolases)"/>
    <property type="match status" value="1"/>
</dbReference>
<feature type="binding site" evidence="7 10">
    <location>
        <position position="359"/>
    </location>
    <ligand>
        <name>Mg(2+)</name>
        <dbReference type="ChEBI" id="CHEBI:18420"/>
    </ligand>
</feature>
<dbReference type="SUPFAM" id="SSF53271">
    <property type="entry name" value="PRTase-like"/>
    <property type="match status" value="1"/>
</dbReference>
<protein>
    <recommendedName>
        <fullName evidence="7">Amidophosphoribosyltransferase</fullName>
        <shortName evidence="7">ATase</shortName>
        <ecNumber evidence="7">2.4.2.14</ecNumber>
    </recommendedName>
    <alternativeName>
        <fullName evidence="7">Glutamine phosphoribosylpyrophosphate amidotransferase</fullName>
        <shortName evidence="7">GPATase</shortName>
    </alternativeName>
</protein>
<sequence length="459" mass="50553">MNILFDKMEEECGVFGIYSKNKEKNISKLAYYGLFALQHRGQESAGISVSLNGDIQTYKNMGLVAKVFDEKILEDLKGNIAIGHVRYSTCGGSKIENCQPLESKFKLGHIAVAHNGNLINADVIRELMEDGGSTFTTTIDSEVIIKLIAKKAKKGCIDAIKESVMAIKGAYALTILMDNKLIGVRDPFGIRPLCLGITEDGDYVLASESCALDAVGAEIIRDIEAGEMIIIDENGVESIKYTENRRFSPCSFEYIYFARPDSIMDGIDVYLARVEAGKMLARQNEIKADLVMGVPDSGVPAAIGFSEESKIPYAHGLIKNKYIARTFIEPSQEMREKAVLAKLNPIKSSIKGKSIIIIDDSLVRGTTSKILIEILRKAGAREVHFKSASPPVKFPCYFGIDTADRGELIAANKTLEEIREEINADSLDYLKLENMIKTLPCKKCCVACFNGDYPIDIVK</sequence>
<keyword evidence="7 11" id="KW-0408">Iron</keyword>
<dbReference type="Gene3D" id="3.60.20.10">
    <property type="entry name" value="Glutamine Phosphoribosylpyrophosphate, subunit 1, domain 1"/>
    <property type="match status" value="1"/>
</dbReference>
<reference evidence="13 14" key="1">
    <citation type="submission" date="2020-05" db="EMBL/GenBank/DDBJ databases">
        <title>Streptobacillus felis strain LHL191014123.</title>
        <authorList>
            <person name="Fawzy A."/>
            <person name="Rau J."/>
            <person name="Risse K."/>
            <person name="Schauerte N."/>
            <person name="Geiger C."/>
            <person name="Blom J."/>
            <person name="Imirzalioglu C."/>
            <person name="Falgenhauer J."/>
            <person name="Bach A."/>
            <person name="Herden C."/>
            <person name="Eisenberg T."/>
        </authorList>
    </citation>
    <scope>NUCLEOTIDE SEQUENCE [LARGE SCALE GENOMIC DNA]</scope>
    <source>
        <strain evidence="13 14">LHL191014123</strain>
    </source>
</reference>
<keyword evidence="6 7" id="KW-0315">Glutamine amidotransferase</keyword>
<accession>A0A7Z0PFD3</accession>
<keyword evidence="5 7" id="KW-0658">Purine biosynthesis</keyword>
<evidence type="ECO:0000256" key="10">
    <source>
        <dbReference type="PIRSR" id="PIRSR000485-2"/>
    </source>
</evidence>
<dbReference type="PIRSF" id="PIRSF000485">
    <property type="entry name" value="Amd_phspho_trans"/>
    <property type="match status" value="1"/>
</dbReference>
<evidence type="ECO:0000256" key="2">
    <source>
        <dbReference type="ARBA" id="ARBA00010138"/>
    </source>
</evidence>
<dbReference type="PANTHER" id="PTHR11907">
    <property type="entry name" value="AMIDOPHOSPHORIBOSYLTRANSFERASE"/>
    <property type="match status" value="1"/>
</dbReference>
<comment type="catalytic activity">
    <reaction evidence="7 8">
        <text>5-phospho-beta-D-ribosylamine + L-glutamate + diphosphate = 5-phospho-alpha-D-ribose 1-diphosphate + L-glutamine + H2O</text>
        <dbReference type="Rhea" id="RHEA:14905"/>
        <dbReference type="ChEBI" id="CHEBI:15377"/>
        <dbReference type="ChEBI" id="CHEBI:29985"/>
        <dbReference type="ChEBI" id="CHEBI:33019"/>
        <dbReference type="ChEBI" id="CHEBI:58017"/>
        <dbReference type="ChEBI" id="CHEBI:58359"/>
        <dbReference type="ChEBI" id="CHEBI:58681"/>
        <dbReference type="EC" id="2.4.2.14"/>
    </reaction>
</comment>
<dbReference type="HAMAP" id="MF_01931">
    <property type="entry name" value="PurF"/>
    <property type="match status" value="1"/>
</dbReference>
<dbReference type="UniPathway" id="UPA00074">
    <property type="reaction ID" value="UER00124"/>
</dbReference>
<dbReference type="GO" id="GO:0009113">
    <property type="term" value="P:purine nucleobase biosynthetic process"/>
    <property type="evidence" value="ECO:0007669"/>
    <property type="project" value="UniProtKB-UniRule"/>
</dbReference>
<dbReference type="Proteomes" id="UP000526184">
    <property type="component" value="Unassembled WGS sequence"/>
</dbReference>
<dbReference type="GO" id="GO:0004044">
    <property type="term" value="F:amidophosphoribosyltransferase activity"/>
    <property type="evidence" value="ECO:0007669"/>
    <property type="project" value="UniProtKB-UniRule"/>
</dbReference>
<evidence type="ECO:0000256" key="3">
    <source>
        <dbReference type="ARBA" id="ARBA00022676"/>
    </source>
</evidence>
<evidence type="ECO:0000256" key="7">
    <source>
        <dbReference type="HAMAP-Rule" id="MF_01931"/>
    </source>
</evidence>
<evidence type="ECO:0000313" key="14">
    <source>
        <dbReference type="Proteomes" id="UP000526184"/>
    </source>
</evidence>
<feature type="active site" description="Nucleophile" evidence="7 9">
    <location>
        <position position="12"/>
    </location>
</feature>
<comment type="function">
    <text evidence="7">Catalyzes the formation of phosphoribosylamine from phosphoribosylpyrophosphate (PRPP) and glutamine.</text>
</comment>
<dbReference type="GO" id="GO:0006189">
    <property type="term" value="P:'de novo' IMP biosynthetic process"/>
    <property type="evidence" value="ECO:0007669"/>
    <property type="project" value="UniProtKB-UniRule"/>
</dbReference>
<keyword evidence="14" id="KW-1185">Reference proteome</keyword>
<evidence type="ECO:0000256" key="8">
    <source>
        <dbReference type="PIRNR" id="PIRNR000485"/>
    </source>
</evidence>
<dbReference type="InterPro" id="IPR029057">
    <property type="entry name" value="PRTase-like"/>
</dbReference>
<gene>
    <name evidence="7" type="primary">purF</name>
    <name evidence="13" type="ORF">HP397_05395</name>
</gene>
<dbReference type="GO" id="GO:0051539">
    <property type="term" value="F:4 iron, 4 sulfur cluster binding"/>
    <property type="evidence" value="ECO:0007669"/>
    <property type="project" value="UniProtKB-KW"/>
</dbReference>
<dbReference type="Gene3D" id="3.40.50.2020">
    <property type="match status" value="1"/>
</dbReference>
<dbReference type="NCBIfam" id="TIGR01134">
    <property type="entry name" value="purF"/>
    <property type="match status" value="1"/>
</dbReference>
<dbReference type="RefSeq" id="WP_180136266.1">
    <property type="nucleotide sequence ID" value="NZ_JABMKT010000027.1"/>
</dbReference>
<evidence type="ECO:0000256" key="11">
    <source>
        <dbReference type="PIRSR" id="PIRSR000485-3"/>
    </source>
</evidence>
<feature type="binding site" evidence="7 10">
    <location>
        <position position="297"/>
    </location>
    <ligand>
        <name>Mg(2+)</name>
        <dbReference type="ChEBI" id="CHEBI:18420"/>
    </ligand>
</feature>
<dbReference type="CDD" id="cd06223">
    <property type="entry name" value="PRTases_typeI"/>
    <property type="match status" value="1"/>
</dbReference>
<dbReference type="Pfam" id="PF00156">
    <property type="entry name" value="Pribosyltran"/>
    <property type="match status" value="1"/>
</dbReference>